<accession>A0ABU8NSR5</accession>
<comment type="caution">
    <text evidence="1">The sequence shown here is derived from an EMBL/GenBank/DDBJ whole genome shotgun (WGS) entry which is preliminary data.</text>
</comment>
<name>A0ABU8NSR5_9SPHI</name>
<dbReference type="PROSITE" id="PS51257">
    <property type="entry name" value="PROKAR_LIPOPROTEIN"/>
    <property type="match status" value="1"/>
</dbReference>
<keyword evidence="2" id="KW-1185">Reference proteome</keyword>
<protein>
    <submittedName>
        <fullName evidence="1">DUF4249 family protein</fullName>
    </submittedName>
</protein>
<sequence>MEIKIPTLLTVALAAFFICSCKKDSTLDDDYSRPVVEGYLVPGKSVLVKVYYQKYLDDTISLGFPLTDLKLKISDGAKTVELSERTDGNYVYSDTTFITEHKTYSLSFEYNNKTISSETTVPDKPTGFVTSDSLQKVPVMDFGTTPATFVPITLSWNNTTGGHYMIVLKNTETSRTSTNPRNNGSYRDTEVILGQVSSFQTQQMTFNYLGNYRVLLFHINKEYSDALNNNGGSSLNLTNPYTNIVNGLGIFTSMQADSLKLRVYQ</sequence>
<proteinExistence type="predicted"/>
<dbReference type="Proteomes" id="UP001378956">
    <property type="component" value="Unassembled WGS sequence"/>
</dbReference>
<organism evidence="1 2">
    <name type="scientific">Pedobacter panaciterrae</name>
    <dbReference type="NCBI Taxonomy" id="363849"/>
    <lineage>
        <taxon>Bacteria</taxon>
        <taxon>Pseudomonadati</taxon>
        <taxon>Bacteroidota</taxon>
        <taxon>Sphingobacteriia</taxon>
        <taxon>Sphingobacteriales</taxon>
        <taxon>Sphingobacteriaceae</taxon>
        <taxon>Pedobacter</taxon>
    </lineage>
</organism>
<evidence type="ECO:0000313" key="1">
    <source>
        <dbReference type="EMBL" id="MEJ2905295.1"/>
    </source>
</evidence>
<dbReference type="RefSeq" id="WP_337717857.1">
    <property type="nucleotide sequence ID" value="NZ_JBBEUB010000011.1"/>
</dbReference>
<dbReference type="EMBL" id="JBBEUB010000011">
    <property type="protein sequence ID" value="MEJ2905295.1"/>
    <property type="molecule type" value="Genomic_DNA"/>
</dbReference>
<evidence type="ECO:0000313" key="2">
    <source>
        <dbReference type="Proteomes" id="UP001378956"/>
    </source>
</evidence>
<reference evidence="1 2" key="1">
    <citation type="submission" date="2024-03" db="EMBL/GenBank/DDBJ databases">
        <title>Sequence of Lycoming College Course Isolates.</title>
        <authorList>
            <person name="Plotts O."/>
            <person name="Newman J."/>
        </authorList>
    </citation>
    <scope>NUCLEOTIDE SEQUENCE [LARGE SCALE GENOMIC DNA]</scope>
    <source>
        <strain evidence="1 2">CJB-3</strain>
    </source>
</reference>
<gene>
    <name evidence="1" type="ORF">WAE58_22805</name>
</gene>